<dbReference type="EMBL" id="BKCJ011202188">
    <property type="protein sequence ID" value="GFD03038.1"/>
    <property type="molecule type" value="Genomic_DNA"/>
</dbReference>
<name>A0A699T100_TANCI</name>
<sequence length="27" mass="2504">TIAGPPLLSATTVTAGPPAAVLSVEGL</sequence>
<comment type="caution">
    <text evidence="1">The sequence shown here is derived from an EMBL/GenBank/DDBJ whole genome shotgun (WGS) entry which is preliminary data.</text>
</comment>
<evidence type="ECO:0000313" key="1">
    <source>
        <dbReference type="EMBL" id="GFD03038.1"/>
    </source>
</evidence>
<feature type="non-terminal residue" evidence="1">
    <location>
        <position position="1"/>
    </location>
</feature>
<organism evidence="1">
    <name type="scientific">Tanacetum cinerariifolium</name>
    <name type="common">Dalmatian daisy</name>
    <name type="synonym">Chrysanthemum cinerariifolium</name>
    <dbReference type="NCBI Taxonomy" id="118510"/>
    <lineage>
        <taxon>Eukaryota</taxon>
        <taxon>Viridiplantae</taxon>
        <taxon>Streptophyta</taxon>
        <taxon>Embryophyta</taxon>
        <taxon>Tracheophyta</taxon>
        <taxon>Spermatophyta</taxon>
        <taxon>Magnoliopsida</taxon>
        <taxon>eudicotyledons</taxon>
        <taxon>Gunneridae</taxon>
        <taxon>Pentapetalae</taxon>
        <taxon>asterids</taxon>
        <taxon>campanulids</taxon>
        <taxon>Asterales</taxon>
        <taxon>Asteraceae</taxon>
        <taxon>Asteroideae</taxon>
        <taxon>Anthemideae</taxon>
        <taxon>Anthemidinae</taxon>
        <taxon>Tanacetum</taxon>
    </lineage>
</organism>
<proteinExistence type="predicted"/>
<protein>
    <submittedName>
        <fullName evidence="1">Uncharacterized protein</fullName>
    </submittedName>
</protein>
<accession>A0A699T100</accession>
<reference evidence="1" key="1">
    <citation type="journal article" date="2019" name="Sci. Rep.">
        <title>Draft genome of Tanacetum cinerariifolium, the natural source of mosquito coil.</title>
        <authorList>
            <person name="Yamashiro T."/>
            <person name="Shiraishi A."/>
            <person name="Satake H."/>
            <person name="Nakayama K."/>
        </authorList>
    </citation>
    <scope>NUCLEOTIDE SEQUENCE</scope>
</reference>
<dbReference type="AlphaFoldDB" id="A0A699T100"/>
<gene>
    <name evidence="1" type="ORF">Tci_875007</name>
</gene>